<dbReference type="GO" id="GO:0016740">
    <property type="term" value="F:transferase activity"/>
    <property type="evidence" value="ECO:0007669"/>
    <property type="project" value="UniProtKB-KW"/>
</dbReference>
<keyword evidence="5" id="KW-0808">Transferase</keyword>
<sequence>MHEFNHLEECMGTVFQFSGLSEIDEAEFLESATNTLHKADAIFSLYKPESPLSRLARGETSVSQCPGVVEQVWELCESWAKKTDGWFSAFTPEHTFDPSGLVKTWAAQAAVEKLLEAGITDFTLNAGGDILISDGQSREEFWRVAISKPVSIADAEAGVLTVLDLSGTEFRAVATSGSAERGQHIWNPKSNENQQDFTQVSVIARDIVEADVWATAAFAEGIRSLERINNQAHLEALYVMADGSLQATDGVLALLAKATR</sequence>
<evidence type="ECO:0000256" key="7">
    <source>
        <dbReference type="ARBA" id="ARBA00022827"/>
    </source>
</evidence>
<gene>
    <name evidence="11" type="ORF">UFOPK3837_00626</name>
</gene>
<dbReference type="AlphaFoldDB" id="A0A6J7KHX3"/>
<reference evidence="11" key="1">
    <citation type="submission" date="2020-05" db="EMBL/GenBank/DDBJ databases">
        <authorList>
            <person name="Chiriac C."/>
            <person name="Salcher M."/>
            <person name="Ghai R."/>
            <person name="Kavagutti S V."/>
        </authorList>
    </citation>
    <scope>NUCLEOTIDE SEQUENCE</scope>
</reference>
<dbReference type="Pfam" id="PF02424">
    <property type="entry name" value="ApbE"/>
    <property type="match status" value="1"/>
</dbReference>
<keyword evidence="8" id="KW-0460">Magnesium</keyword>
<proteinExistence type="predicted"/>
<keyword evidence="4" id="KW-0285">Flavoprotein</keyword>
<dbReference type="SUPFAM" id="SSF143631">
    <property type="entry name" value="ApbE-like"/>
    <property type="match status" value="1"/>
</dbReference>
<organism evidence="11">
    <name type="scientific">freshwater metagenome</name>
    <dbReference type="NCBI Taxonomy" id="449393"/>
    <lineage>
        <taxon>unclassified sequences</taxon>
        <taxon>metagenomes</taxon>
        <taxon>ecological metagenomes</taxon>
    </lineage>
</organism>
<dbReference type="PANTHER" id="PTHR30040:SF2">
    <property type="entry name" value="FAD:PROTEIN FMN TRANSFERASE"/>
    <property type="match status" value="1"/>
</dbReference>
<name>A0A6J7KHX3_9ZZZZ</name>
<evidence type="ECO:0000256" key="6">
    <source>
        <dbReference type="ARBA" id="ARBA00022723"/>
    </source>
</evidence>
<protein>
    <recommendedName>
        <fullName evidence="3">FAD:protein FMN transferase</fullName>
        <ecNumber evidence="2">2.7.1.180</ecNumber>
    </recommendedName>
    <alternativeName>
        <fullName evidence="9">Flavin transferase</fullName>
    </alternativeName>
</protein>
<dbReference type="GO" id="GO:0046872">
    <property type="term" value="F:metal ion binding"/>
    <property type="evidence" value="ECO:0007669"/>
    <property type="project" value="UniProtKB-KW"/>
</dbReference>
<keyword evidence="6" id="KW-0479">Metal-binding</keyword>
<evidence type="ECO:0000256" key="10">
    <source>
        <dbReference type="ARBA" id="ARBA00048540"/>
    </source>
</evidence>
<evidence type="ECO:0000256" key="3">
    <source>
        <dbReference type="ARBA" id="ARBA00016337"/>
    </source>
</evidence>
<evidence type="ECO:0000313" key="11">
    <source>
        <dbReference type="EMBL" id="CAB4954089.1"/>
    </source>
</evidence>
<dbReference type="EC" id="2.7.1.180" evidence="2"/>
<evidence type="ECO:0000256" key="2">
    <source>
        <dbReference type="ARBA" id="ARBA00011955"/>
    </source>
</evidence>
<evidence type="ECO:0000256" key="9">
    <source>
        <dbReference type="ARBA" id="ARBA00031306"/>
    </source>
</evidence>
<dbReference type="PANTHER" id="PTHR30040">
    <property type="entry name" value="THIAMINE BIOSYNTHESIS LIPOPROTEIN APBE"/>
    <property type="match status" value="1"/>
</dbReference>
<evidence type="ECO:0000256" key="8">
    <source>
        <dbReference type="ARBA" id="ARBA00022842"/>
    </source>
</evidence>
<evidence type="ECO:0000256" key="5">
    <source>
        <dbReference type="ARBA" id="ARBA00022679"/>
    </source>
</evidence>
<accession>A0A6J7KHX3</accession>
<dbReference type="InterPro" id="IPR024932">
    <property type="entry name" value="ApbE"/>
</dbReference>
<keyword evidence="7" id="KW-0274">FAD</keyword>
<comment type="cofactor">
    <cofactor evidence="1">
        <name>Mg(2+)</name>
        <dbReference type="ChEBI" id="CHEBI:18420"/>
    </cofactor>
</comment>
<evidence type="ECO:0000256" key="1">
    <source>
        <dbReference type="ARBA" id="ARBA00001946"/>
    </source>
</evidence>
<dbReference type="EMBL" id="CAFBNO010000020">
    <property type="protein sequence ID" value="CAB4954089.1"/>
    <property type="molecule type" value="Genomic_DNA"/>
</dbReference>
<dbReference type="Gene3D" id="3.10.520.10">
    <property type="entry name" value="ApbE-like domains"/>
    <property type="match status" value="2"/>
</dbReference>
<evidence type="ECO:0000256" key="4">
    <source>
        <dbReference type="ARBA" id="ARBA00022630"/>
    </source>
</evidence>
<comment type="catalytic activity">
    <reaction evidence="10">
        <text>L-threonyl-[protein] + FAD = FMN-L-threonyl-[protein] + AMP + H(+)</text>
        <dbReference type="Rhea" id="RHEA:36847"/>
        <dbReference type="Rhea" id="RHEA-COMP:11060"/>
        <dbReference type="Rhea" id="RHEA-COMP:11061"/>
        <dbReference type="ChEBI" id="CHEBI:15378"/>
        <dbReference type="ChEBI" id="CHEBI:30013"/>
        <dbReference type="ChEBI" id="CHEBI:57692"/>
        <dbReference type="ChEBI" id="CHEBI:74257"/>
        <dbReference type="ChEBI" id="CHEBI:456215"/>
        <dbReference type="EC" id="2.7.1.180"/>
    </reaction>
</comment>
<dbReference type="InterPro" id="IPR003374">
    <property type="entry name" value="ApbE-like_sf"/>
</dbReference>